<evidence type="ECO:0000313" key="4">
    <source>
        <dbReference type="Proteomes" id="UP001649381"/>
    </source>
</evidence>
<evidence type="ECO:0000256" key="1">
    <source>
        <dbReference type="SAM" id="Phobius"/>
    </source>
</evidence>
<gene>
    <name evidence="3" type="ORF">L2716_17620</name>
</gene>
<feature type="domain" description="Putative zinc-finger" evidence="2">
    <location>
        <begin position="5"/>
        <end position="39"/>
    </location>
</feature>
<sequence length="508" mass="59954">MKDSCQLIQDLYPLYIEDELSPSVKKMVDEHLESCSTCRQIYGTGEGFGEEITDEHVDVPTTLDDRVKLKLKFRRMKVIAAILAVIIAMMLFNKYENSRQEVFDWSNSKYAEARELVDYIEATKHEDIASLEFQKEMFEQWWATNDDAFNWWELYQLSNTEYYLKIENNALYTTLKTLHHKRKNTQWDEVDQQTYQSLKEYSALYQQEVEEEYKGFHHGYSSYLKMVDIIGIEAVVKEINELTYHYNRSHRLPENVERLTDEEVKDKLGSYFKIKPSEIDLKPTSPLSDDIGKAKFRSKHISGYVDVFTGNIIRFNRHHEEQDVNKNVSKEEAEVKILTFLERLYGENAEVELKYKGINKQTFSEREDWHNFSFIPVNQSYPLLEGQSDYFLISVHVRTGNVDHFSINGVQLDQSFFNKSFKENLSPDEGLVLLQKIVAEEDAQFITKRRYTHNRTFVIQSQITGEYELVHEYQLLNGQELNRVNQNDSARLINTETGKEEFQYNKPY</sequence>
<feature type="transmembrane region" description="Helical" evidence="1">
    <location>
        <begin position="76"/>
        <end position="92"/>
    </location>
</feature>
<keyword evidence="1" id="KW-0812">Transmembrane</keyword>
<reference evidence="3 4" key="1">
    <citation type="submission" date="2022-01" db="EMBL/GenBank/DDBJ databases">
        <title>Alkalihalobacillus sp. EGI L200015, a novel bacterium isolated from a salt lake sediment.</title>
        <authorList>
            <person name="Gao L."/>
            <person name="Fang B.-Z."/>
            <person name="Li W.-J."/>
        </authorList>
    </citation>
    <scope>NUCLEOTIDE SEQUENCE [LARGE SCALE GENOMIC DNA]</scope>
    <source>
        <strain evidence="3 4">KCTC 12718</strain>
    </source>
</reference>
<keyword evidence="1" id="KW-0472">Membrane</keyword>
<keyword evidence="1" id="KW-1133">Transmembrane helix</keyword>
<evidence type="ECO:0000259" key="2">
    <source>
        <dbReference type="Pfam" id="PF13490"/>
    </source>
</evidence>
<dbReference type="InterPro" id="IPR027383">
    <property type="entry name" value="Znf_put"/>
</dbReference>
<name>A0ABS9H6X9_9BACL</name>
<keyword evidence="4" id="KW-1185">Reference proteome</keyword>
<organism evidence="3 4">
    <name type="scientific">Pseudalkalibacillus berkeleyi</name>
    <dbReference type="NCBI Taxonomy" id="1069813"/>
    <lineage>
        <taxon>Bacteria</taxon>
        <taxon>Bacillati</taxon>
        <taxon>Bacillota</taxon>
        <taxon>Bacilli</taxon>
        <taxon>Bacillales</taxon>
        <taxon>Fictibacillaceae</taxon>
        <taxon>Pseudalkalibacillus</taxon>
    </lineage>
</organism>
<comment type="caution">
    <text evidence="3">The sequence shown here is derived from an EMBL/GenBank/DDBJ whole genome shotgun (WGS) entry which is preliminary data.</text>
</comment>
<dbReference type="Pfam" id="PF13490">
    <property type="entry name" value="zf-HC2"/>
    <property type="match status" value="1"/>
</dbReference>
<dbReference type="RefSeq" id="WP_236338823.1">
    <property type="nucleotide sequence ID" value="NZ_JAKIJS010000005.1"/>
</dbReference>
<dbReference type="Proteomes" id="UP001649381">
    <property type="component" value="Unassembled WGS sequence"/>
</dbReference>
<proteinExistence type="predicted"/>
<evidence type="ECO:0000313" key="3">
    <source>
        <dbReference type="EMBL" id="MCF6139538.1"/>
    </source>
</evidence>
<protein>
    <submittedName>
        <fullName evidence="3">Zf-HC2 domain-containing protein</fullName>
    </submittedName>
</protein>
<accession>A0ABS9H6X9</accession>
<dbReference type="EMBL" id="JAKIJS010000005">
    <property type="protein sequence ID" value="MCF6139538.1"/>
    <property type="molecule type" value="Genomic_DNA"/>
</dbReference>